<proteinExistence type="predicted"/>
<name>A0AAE0C4T1_9CHLO</name>
<comment type="caution">
    <text evidence="2">The sequence shown here is derived from an EMBL/GenBank/DDBJ whole genome shotgun (WGS) entry which is preliminary data.</text>
</comment>
<reference evidence="2 3" key="1">
    <citation type="journal article" date="2015" name="Genome Biol. Evol.">
        <title>Comparative Genomics of a Bacterivorous Green Alga Reveals Evolutionary Causalities and Consequences of Phago-Mixotrophic Mode of Nutrition.</title>
        <authorList>
            <person name="Burns J.A."/>
            <person name="Paasch A."/>
            <person name="Narechania A."/>
            <person name="Kim E."/>
        </authorList>
    </citation>
    <scope>NUCLEOTIDE SEQUENCE [LARGE SCALE GENOMIC DNA]</scope>
    <source>
        <strain evidence="2 3">PLY_AMNH</strain>
    </source>
</reference>
<organism evidence="2 3">
    <name type="scientific">Cymbomonas tetramitiformis</name>
    <dbReference type="NCBI Taxonomy" id="36881"/>
    <lineage>
        <taxon>Eukaryota</taxon>
        <taxon>Viridiplantae</taxon>
        <taxon>Chlorophyta</taxon>
        <taxon>Pyramimonadophyceae</taxon>
        <taxon>Pyramimonadales</taxon>
        <taxon>Pyramimonadaceae</taxon>
        <taxon>Cymbomonas</taxon>
    </lineage>
</organism>
<protein>
    <recommendedName>
        <fullName evidence="4">Endonuclease/exonuclease/phosphatase domain-containing protein</fullName>
    </recommendedName>
</protein>
<accession>A0AAE0C4T1</accession>
<keyword evidence="3" id="KW-1185">Reference proteome</keyword>
<dbReference type="EMBL" id="LGRX02028734">
    <property type="protein sequence ID" value="KAK3247698.1"/>
    <property type="molecule type" value="Genomic_DNA"/>
</dbReference>
<evidence type="ECO:0000256" key="1">
    <source>
        <dbReference type="SAM" id="MobiDB-lite"/>
    </source>
</evidence>
<sequence length="284" mass="31945">MREGDQRTNSSAETAEEGNGTQIKEEKTNGQQVGPMDTLMGLVTRKNQMCEQVEETIHRQGGGTPASMDTGTMMQAMKEENSVLTMNTTRALERVGRTQIAMREGTSWGLVMITMTGSNTAVHVWVPEKGIRGRDELVDVVDTWVRWRAYELGWEYQGMTAHSTPREWRAMELDEQVVKVAEGWARWHNDGKPGPFHLGGVYYPVEGKDDLGEQGDTGLRESTRDELRKGVREYVQMVTMDSKKKPGETILVCGDLNATTGAPKNRRDKEWREVADSEQLDFGM</sequence>
<feature type="region of interest" description="Disordered" evidence="1">
    <location>
        <begin position="259"/>
        <end position="284"/>
    </location>
</feature>
<dbReference type="AlphaFoldDB" id="A0AAE0C4T1"/>
<dbReference type="Proteomes" id="UP001190700">
    <property type="component" value="Unassembled WGS sequence"/>
</dbReference>
<gene>
    <name evidence="2" type="ORF">CYMTET_42807</name>
</gene>
<evidence type="ECO:0008006" key="4">
    <source>
        <dbReference type="Google" id="ProtNLM"/>
    </source>
</evidence>
<feature type="compositionally biased region" description="Basic and acidic residues" evidence="1">
    <location>
        <begin position="265"/>
        <end position="275"/>
    </location>
</feature>
<feature type="region of interest" description="Disordered" evidence="1">
    <location>
        <begin position="1"/>
        <end position="36"/>
    </location>
</feature>
<evidence type="ECO:0000313" key="3">
    <source>
        <dbReference type="Proteomes" id="UP001190700"/>
    </source>
</evidence>
<evidence type="ECO:0000313" key="2">
    <source>
        <dbReference type="EMBL" id="KAK3247698.1"/>
    </source>
</evidence>